<dbReference type="Proteomes" id="UP000732619">
    <property type="component" value="Unassembled WGS sequence"/>
</dbReference>
<evidence type="ECO:0000313" key="2">
    <source>
        <dbReference type="Proteomes" id="UP000732619"/>
    </source>
</evidence>
<sequence>MQTRKDIQLDLLRKLNELSEEANVSYALHKQAAILAYKNESINEMESLDVIMCQGDAEKIADILNDDAYYFEDFRSNPKFDKNMMMFGFKNSLDFKLIDMNFQTDRHIDNHCIRINIHFINHQIPKGQGKKLKSQQRLWNLRYLKLINNKFWKCKLHQKILNIICFFIGNERANRIRYENKKRNYAIDTWTNIKKYPFVRVSGRKFNSDIFEKLISKELDGVPTFILEDFEPFIFNFYGKNWKEKEWKLNNGYKSSIISWEEFSNDFKLRESLEIIQRCDELNYIKRMEMEEYKKTSTNLKRQIIQSENVVKIRKDMLNKKEKIIDLYKIEDERNLKIELDPLIKSLKKSMELGYTYSVDEDIDNILYDYLGKNQEIELLNNIKKLKIEI</sequence>
<gene>
    <name evidence="1" type="ORF">E7Z75_01165</name>
</gene>
<protein>
    <submittedName>
        <fullName evidence="1">Uncharacterized protein</fullName>
    </submittedName>
</protein>
<accession>A0A8T3VTL2</accession>
<proteinExistence type="predicted"/>
<evidence type="ECO:0000313" key="1">
    <source>
        <dbReference type="EMBL" id="MBE6511748.1"/>
    </source>
</evidence>
<dbReference type="AlphaFoldDB" id="A0A8T3VTL2"/>
<reference evidence="1" key="1">
    <citation type="submission" date="2019-04" db="EMBL/GenBank/DDBJ databases">
        <title>Evolution of Biomass-Degrading Anaerobic Consortia Revealed by Metagenomics.</title>
        <authorList>
            <person name="Peng X."/>
        </authorList>
    </citation>
    <scope>NUCLEOTIDE SEQUENCE</scope>
    <source>
        <strain evidence="1">SIG14</strain>
    </source>
</reference>
<name>A0A8T3VTL2_METOL</name>
<dbReference type="EMBL" id="SUTG01000003">
    <property type="protein sequence ID" value="MBE6511748.1"/>
    <property type="molecule type" value="Genomic_DNA"/>
</dbReference>
<organism evidence="1 2">
    <name type="scientific">Methanobrevibacter olleyae</name>
    <dbReference type="NCBI Taxonomy" id="294671"/>
    <lineage>
        <taxon>Archaea</taxon>
        <taxon>Methanobacteriati</taxon>
        <taxon>Methanobacteriota</taxon>
        <taxon>Methanomada group</taxon>
        <taxon>Methanobacteria</taxon>
        <taxon>Methanobacteriales</taxon>
        <taxon>Methanobacteriaceae</taxon>
        <taxon>Methanobrevibacter</taxon>
    </lineage>
</organism>
<comment type="caution">
    <text evidence="1">The sequence shown here is derived from an EMBL/GenBank/DDBJ whole genome shotgun (WGS) entry which is preliminary data.</text>
</comment>